<dbReference type="AlphaFoldDB" id="A0A1S8AWA5"/>
<gene>
    <name evidence="1" type="ORF">A6E15_08075</name>
</gene>
<dbReference type="STRING" id="301967.A6E15_08075"/>
<accession>A0A1S8AWA5</accession>
<reference evidence="2" key="1">
    <citation type="submission" date="2016-04" db="EMBL/GenBank/DDBJ databases">
        <authorList>
            <person name="Chen S.-C."/>
            <person name="Lai M.-C."/>
        </authorList>
    </citation>
    <scope>NUCLEOTIDE SEQUENCE [LARGE SCALE GENOMIC DNA]</scope>
    <source>
        <strain evidence="2">AB14</strain>
    </source>
</reference>
<keyword evidence="2" id="KW-1185">Reference proteome</keyword>
<sequence length="68" mass="8082">MTSHYGRHRFTTYWRVEQDLNRELIKYMRGDTSAGGVNDPAGGIDHYIHSYYEDIEPVYRERIFKLGV</sequence>
<dbReference type="EMBL" id="LWLN01000001">
    <property type="protein sequence ID" value="OLZ40952.1"/>
    <property type="molecule type" value="Genomic_DNA"/>
</dbReference>
<comment type="caution">
    <text evidence="1">The sequence shown here is derived from an EMBL/GenBank/DDBJ whole genome shotgun (WGS) entry which is preliminary data.</text>
</comment>
<name>A0A1S8AWA5_9EURY</name>
<evidence type="ECO:0000313" key="2">
    <source>
        <dbReference type="Proteomes" id="UP000189370"/>
    </source>
</evidence>
<protein>
    <submittedName>
        <fullName evidence="1">Integrase</fullName>
    </submittedName>
</protein>
<proteinExistence type="predicted"/>
<dbReference type="Proteomes" id="UP000189370">
    <property type="component" value="Unassembled WGS sequence"/>
</dbReference>
<evidence type="ECO:0000313" key="1">
    <source>
        <dbReference type="EMBL" id="OLZ40952.1"/>
    </source>
</evidence>
<organism evidence="1 2">
    <name type="scientific">Natrinema saccharevitans</name>
    <dbReference type="NCBI Taxonomy" id="301967"/>
    <lineage>
        <taxon>Archaea</taxon>
        <taxon>Methanobacteriati</taxon>
        <taxon>Methanobacteriota</taxon>
        <taxon>Stenosarchaea group</taxon>
        <taxon>Halobacteria</taxon>
        <taxon>Halobacteriales</taxon>
        <taxon>Natrialbaceae</taxon>
        <taxon>Natrinema</taxon>
    </lineage>
</organism>